<evidence type="ECO:0000313" key="3">
    <source>
        <dbReference type="Proteomes" id="UP001233172"/>
    </source>
</evidence>
<dbReference type="PANTHER" id="PTHR43268:SF3">
    <property type="entry name" value="RHODANESE-LIKE DOMAIN-CONTAINING PROTEIN 7-RELATED"/>
    <property type="match status" value="1"/>
</dbReference>
<name>A0AAD8ETU2_BIOPF</name>
<dbReference type="CDD" id="cd01518">
    <property type="entry name" value="RHOD_YceA"/>
    <property type="match status" value="1"/>
</dbReference>
<dbReference type="InterPro" id="IPR036873">
    <property type="entry name" value="Rhodanese-like_dom_sf"/>
</dbReference>
<dbReference type="InterPro" id="IPR020936">
    <property type="entry name" value="TrhO"/>
</dbReference>
<dbReference type="Gene3D" id="3.40.250.10">
    <property type="entry name" value="Rhodanese-like domain"/>
    <property type="match status" value="1"/>
</dbReference>
<dbReference type="Proteomes" id="UP001233172">
    <property type="component" value="Unassembled WGS sequence"/>
</dbReference>
<feature type="domain" description="Rhodanese" evidence="1">
    <location>
        <begin position="93"/>
        <end position="187"/>
    </location>
</feature>
<reference evidence="2" key="2">
    <citation type="submission" date="2023-04" db="EMBL/GenBank/DDBJ databases">
        <authorList>
            <person name="Bu L."/>
            <person name="Lu L."/>
            <person name="Laidemitt M.R."/>
            <person name="Zhang S.M."/>
            <person name="Mutuku M."/>
            <person name="Mkoji G."/>
            <person name="Steinauer M."/>
            <person name="Loker E.S."/>
        </authorList>
    </citation>
    <scope>NUCLEOTIDE SEQUENCE</scope>
    <source>
        <strain evidence="2">KasaAsao</strain>
        <tissue evidence="2">Whole Snail</tissue>
    </source>
</reference>
<proteinExistence type="predicted"/>
<evidence type="ECO:0000313" key="2">
    <source>
        <dbReference type="EMBL" id="KAK0038635.1"/>
    </source>
</evidence>
<dbReference type="Gene3D" id="3.30.70.100">
    <property type="match status" value="1"/>
</dbReference>
<dbReference type="Pfam" id="PF00581">
    <property type="entry name" value="Rhodanese"/>
    <property type="match status" value="1"/>
</dbReference>
<dbReference type="PANTHER" id="PTHR43268">
    <property type="entry name" value="THIOSULFATE SULFURTRANSFERASE/RHODANESE-LIKE DOMAIN-CONTAINING PROTEIN 2"/>
    <property type="match status" value="1"/>
</dbReference>
<organism evidence="2 3">
    <name type="scientific">Biomphalaria pfeifferi</name>
    <name type="common">Bloodfluke planorb</name>
    <name type="synonym">Freshwater snail</name>
    <dbReference type="NCBI Taxonomy" id="112525"/>
    <lineage>
        <taxon>Eukaryota</taxon>
        <taxon>Metazoa</taxon>
        <taxon>Spiralia</taxon>
        <taxon>Lophotrochozoa</taxon>
        <taxon>Mollusca</taxon>
        <taxon>Gastropoda</taxon>
        <taxon>Heterobranchia</taxon>
        <taxon>Euthyneura</taxon>
        <taxon>Panpulmonata</taxon>
        <taxon>Hygrophila</taxon>
        <taxon>Lymnaeoidea</taxon>
        <taxon>Planorbidae</taxon>
        <taxon>Biomphalaria</taxon>
    </lineage>
</organism>
<dbReference type="AlphaFoldDB" id="A0AAD8ETU2"/>
<gene>
    <name evidence="2" type="ORF">Bpfe_031579</name>
</gene>
<dbReference type="SMART" id="SM00450">
    <property type="entry name" value="RHOD"/>
    <property type="match status" value="1"/>
</dbReference>
<dbReference type="InterPro" id="IPR001763">
    <property type="entry name" value="Rhodanese-like_dom"/>
</dbReference>
<reference evidence="2" key="1">
    <citation type="journal article" date="2023" name="PLoS Negl. Trop. Dis.">
        <title>A genome sequence for Biomphalaria pfeifferi, the major vector snail for the human-infecting parasite Schistosoma mansoni.</title>
        <authorList>
            <person name="Bu L."/>
            <person name="Lu L."/>
            <person name="Laidemitt M.R."/>
            <person name="Zhang S.M."/>
            <person name="Mutuku M."/>
            <person name="Mkoji G."/>
            <person name="Steinauer M."/>
            <person name="Loker E.S."/>
        </authorList>
    </citation>
    <scope>NUCLEOTIDE SEQUENCE</scope>
    <source>
        <strain evidence="2">KasaAsao</strain>
    </source>
</reference>
<dbReference type="EMBL" id="JASAOG010000496">
    <property type="protein sequence ID" value="KAK0038635.1"/>
    <property type="molecule type" value="Genomic_DNA"/>
</dbReference>
<protein>
    <submittedName>
        <fullName evidence="2">Rhodanese-related sulfurtransferase</fullName>
    </submittedName>
</protein>
<accession>A0AAD8ETU2</accession>
<dbReference type="Pfam" id="PF17773">
    <property type="entry name" value="UPF0176_N"/>
    <property type="match status" value="1"/>
</dbReference>
<sequence length="227" mass="25960">MDELSIKGTILIAEEGYNSTISGLPEDILKFVEILENTFDTKLVYKTSYFAERPFLKAKVRIKQEIVSLRHPVKIEKGIGTHTKSGDWNKIISDKDTIILDTRNDYEVELGTFKGAINPQIEKFSDLTDFVRENFDPKEHKKIAMFCTGGIRCEKFAPLMVEMGFENVYQLEGGILKYLEETPEEQSLWEGECFVFDDRIAVDKNLEGGKTIDNRPLTINPPQKKAK</sequence>
<dbReference type="PROSITE" id="PS50206">
    <property type="entry name" value="RHODANESE_3"/>
    <property type="match status" value="1"/>
</dbReference>
<comment type="caution">
    <text evidence="2">The sequence shown here is derived from an EMBL/GenBank/DDBJ whole genome shotgun (WGS) entry which is preliminary data.</text>
</comment>
<evidence type="ECO:0000259" key="1">
    <source>
        <dbReference type="PROSITE" id="PS50206"/>
    </source>
</evidence>
<keyword evidence="3" id="KW-1185">Reference proteome</keyword>
<dbReference type="InterPro" id="IPR040503">
    <property type="entry name" value="TRHO_N"/>
</dbReference>
<dbReference type="SUPFAM" id="SSF52821">
    <property type="entry name" value="Rhodanese/Cell cycle control phosphatase"/>
    <property type="match status" value="1"/>
</dbReference>